<comment type="caution">
    <text evidence="1">The sequence shown here is derived from an EMBL/GenBank/DDBJ whole genome shotgun (WGS) entry which is preliminary data.</text>
</comment>
<evidence type="ECO:0000313" key="2">
    <source>
        <dbReference type="Proteomes" id="UP000295621"/>
    </source>
</evidence>
<dbReference type="EMBL" id="SMKL01000002">
    <property type="protein sequence ID" value="TDC56681.1"/>
    <property type="molecule type" value="Genomic_DNA"/>
</dbReference>
<gene>
    <name evidence="1" type="ORF">E1212_01565</name>
</gene>
<dbReference type="OrthoDB" id="9148135at2"/>
<dbReference type="PANTHER" id="PTHR38479">
    <property type="entry name" value="LMO0824 PROTEIN"/>
    <property type="match status" value="1"/>
</dbReference>
<dbReference type="Pfam" id="PF06224">
    <property type="entry name" value="AlkZ-like"/>
    <property type="match status" value="1"/>
</dbReference>
<dbReference type="RefSeq" id="WP_131978093.1">
    <property type="nucleotide sequence ID" value="NZ_SMKL01000002.1"/>
</dbReference>
<evidence type="ECO:0000313" key="1">
    <source>
        <dbReference type="EMBL" id="TDC56681.1"/>
    </source>
</evidence>
<protein>
    <submittedName>
        <fullName evidence="1">Winged helix DNA-binding domain-containing protein</fullName>
    </submittedName>
</protein>
<name>A0A4R4S2G4_9ACTN</name>
<keyword evidence="2" id="KW-1185">Reference proteome</keyword>
<sequence>MALTLRELNRATLARQLLLERASTDVADAVRRLVALQAQHPASPYLALWNRIDGFDPADLDAAFARRTLVKATLMRVTLHVVHAADHAVVKQAMQPTLRGARLNDRRFTMTGLSHADAEAAIPGLLEFLATPRGGPECEAWLSERHGAPMKGLWWALRQFGPVVHAPTGPPWSFGTRPAYAAPVDPPGIADAETAAAALATLFRRYVAAFGPVSMPDFAQFALLYRPAAKAAVEAVADELEELAGPGGTVLYDLPGAPRPGEDAPAPPRLLGMWDSVLLAHADRGRIVPPGYRTLVIRSNGDTLPALLVDGYVAGVWRPADGGGIEATAFHPLPAADWEGLTAEAAALTGLLARRDPTVYRRYDRWWTGLPAAETRVLAG</sequence>
<dbReference type="InterPro" id="IPR009351">
    <property type="entry name" value="AlkZ-like"/>
</dbReference>
<dbReference type="PANTHER" id="PTHR38479:SF2">
    <property type="entry name" value="WINGED HELIX DNA-BINDING DOMAIN-CONTAINING PROTEIN"/>
    <property type="match status" value="1"/>
</dbReference>
<reference evidence="1 2" key="1">
    <citation type="submission" date="2019-02" db="EMBL/GenBank/DDBJ databases">
        <title>Draft genome sequences of novel Actinobacteria.</title>
        <authorList>
            <person name="Sahin N."/>
            <person name="Ay H."/>
            <person name="Saygin H."/>
        </authorList>
    </citation>
    <scope>NUCLEOTIDE SEQUENCE [LARGE SCALE GENOMIC DNA]</scope>
    <source>
        <strain evidence="1 2">KC603</strain>
    </source>
</reference>
<proteinExistence type="predicted"/>
<keyword evidence="1" id="KW-0238">DNA-binding</keyword>
<dbReference type="Proteomes" id="UP000295621">
    <property type="component" value="Unassembled WGS sequence"/>
</dbReference>
<organism evidence="1 2">
    <name type="scientific">Jiangella ureilytica</name>
    <dbReference type="NCBI Taxonomy" id="2530374"/>
    <lineage>
        <taxon>Bacteria</taxon>
        <taxon>Bacillati</taxon>
        <taxon>Actinomycetota</taxon>
        <taxon>Actinomycetes</taxon>
        <taxon>Jiangellales</taxon>
        <taxon>Jiangellaceae</taxon>
        <taxon>Jiangella</taxon>
    </lineage>
</organism>
<dbReference type="AlphaFoldDB" id="A0A4R4S2G4"/>
<dbReference type="GO" id="GO:0003677">
    <property type="term" value="F:DNA binding"/>
    <property type="evidence" value="ECO:0007669"/>
    <property type="project" value="UniProtKB-KW"/>
</dbReference>
<accession>A0A4R4S2G4</accession>